<comment type="caution">
    <text evidence="2">The sequence shown here is derived from an EMBL/GenBank/DDBJ whole genome shotgun (WGS) entry which is preliminary data.</text>
</comment>
<organism evidence="2 3">
    <name type="scientific">Acinetobacter tandoii</name>
    <dbReference type="NCBI Taxonomy" id="202954"/>
    <lineage>
        <taxon>Bacteria</taxon>
        <taxon>Pseudomonadati</taxon>
        <taxon>Pseudomonadota</taxon>
        <taxon>Gammaproteobacteria</taxon>
        <taxon>Moraxellales</taxon>
        <taxon>Moraxellaceae</taxon>
        <taxon>Acinetobacter</taxon>
    </lineage>
</organism>
<dbReference type="RefSeq" id="WP_044740367.1">
    <property type="nucleotide sequence ID" value="NZ_VXLD01000008.1"/>
</dbReference>
<accession>A0A5N4WBH6</accession>
<protein>
    <recommendedName>
        <fullName evidence="1">DUF403 domain-containing protein</fullName>
    </recommendedName>
</protein>
<dbReference type="Proteomes" id="UP000325788">
    <property type="component" value="Unassembled WGS sequence"/>
</dbReference>
<evidence type="ECO:0000259" key="1">
    <source>
        <dbReference type="Pfam" id="PF04168"/>
    </source>
</evidence>
<evidence type="ECO:0000313" key="3">
    <source>
        <dbReference type="Proteomes" id="UP000325788"/>
    </source>
</evidence>
<dbReference type="InterPro" id="IPR007296">
    <property type="entry name" value="DUF403"/>
</dbReference>
<dbReference type="AlphaFoldDB" id="A0A5N4WBH6"/>
<reference evidence="2 3" key="1">
    <citation type="submission" date="2019-09" db="EMBL/GenBank/DDBJ databases">
        <title>Draft genome sequence of Acinetobacter tandoii W4-4-4 isolated from environmental water sample.</title>
        <authorList>
            <person name="Wee S.K."/>
            <person name="Yan B."/>
            <person name="Mustaffa S.B."/>
            <person name="Yap E.P.H."/>
        </authorList>
    </citation>
    <scope>NUCLEOTIDE SEQUENCE [LARGE SCALE GENOMIC DNA]</scope>
    <source>
        <strain evidence="2 3">W4-4-4</strain>
    </source>
</reference>
<name>A0A5N4WBH6_9GAMM</name>
<gene>
    <name evidence="2" type="ORF">F4W09_12410</name>
</gene>
<proteinExistence type="predicted"/>
<dbReference type="Pfam" id="PF04168">
    <property type="entry name" value="Alpha-E"/>
    <property type="match status" value="1"/>
</dbReference>
<sequence length="200" mass="23265">MILLSTNAQQIFWLGRYLTRIEYLCQQFPFMDDQKAVSYAHAFCLPAFDASSLNELVLDPEQPYSFIQQFQFAKDNVQELRGVFSAKTYAELNQYIRNASASSTCICDVIADCREVLEGEPEETFLFYSLGQTLEQLDRQLRLKQDQTQTLEQISALIQVLEKMGWDSLDTAWQQLKTQPDQINFYNFSDQIQYLFEVNA</sequence>
<feature type="domain" description="DUF403" evidence="1">
    <location>
        <begin position="3"/>
        <end position="167"/>
    </location>
</feature>
<dbReference type="EMBL" id="VXLD01000008">
    <property type="protein sequence ID" value="KAB1853660.1"/>
    <property type="molecule type" value="Genomic_DNA"/>
</dbReference>
<evidence type="ECO:0000313" key="2">
    <source>
        <dbReference type="EMBL" id="KAB1853660.1"/>
    </source>
</evidence>